<keyword evidence="2" id="KW-0813">Transport</keyword>
<feature type="transmembrane region" description="Helical" evidence="8">
    <location>
        <begin position="278"/>
        <end position="301"/>
    </location>
</feature>
<evidence type="ECO:0000256" key="3">
    <source>
        <dbReference type="ARBA" id="ARBA00022475"/>
    </source>
</evidence>
<evidence type="ECO:0000256" key="7">
    <source>
        <dbReference type="ARBA" id="ARBA00023136"/>
    </source>
</evidence>
<feature type="transmembrane region" description="Helical" evidence="8">
    <location>
        <begin position="254"/>
        <end position="271"/>
    </location>
</feature>
<evidence type="ECO:0000313" key="9">
    <source>
        <dbReference type="EMBL" id="GHH79374.1"/>
    </source>
</evidence>
<gene>
    <name evidence="9" type="ORF">GCM10018793_31980</name>
</gene>
<dbReference type="CDD" id="cd06579">
    <property type="entry name" value="TM_PBP1_transp_AraH_like"/>
    <property type="match status" value="1"/>
</dbReference>
<organism evidence="9 10">
    <name type="scientific">Streptomyces sulfonofaciens</name>
    <dbReference type="NCBI Taxonomy" id="68272"/>
    <lineage>
        <taxon>Bacteria</taxon>
        <taxon>Bacillati</taxon>
        <taxon>Actinomycetota</taxon>
        <taxon>Actinomycetes</taxon>
        <taxon>Kitasatosporales</taxon>
        <taxon>Streptomycetaceae</taxon>
        <taxon>Streptomyces</taxon>
    </lineage>
</organism>
<reference evidence="9" key="1">
    <citation type="journal article" date="2014" name="Int. J. Syst. Evol. Microbiol.">
        <title>Complete genome sequence of Corynebacterium casei LMG S-19264T (=DSM 44701T), isolated from a smear-ripened cheese.</title>
        <authorList>
            <consortium name="US DOE Joint Genome Institute (JGI-PGF)"/>
            <person name="Walter F."/>
            <person name="Albersmeier A."/>
            <person name="Kalinowski J."/>
            <person name="Ruckert C."/>
        </authorList>
    </citation>
    <scope>NUCLEOTIDE SEQUENCE</scope>
    <source>
        <strain evidence="9">JCM 5069</strain>
    </source>
</reference>
<accession>A0A919L0W6</accession>
<comment type="subcellular location">
    <subcellularLocation>
        <location evidence="1">Cell membrane</location>
        <topology evidence="1">Multi-pass membrane protein</topology>
    </subcellularLocation>
</comment>
<feature type="transmembrane region" description="Helical" evidence="8">
    <location>
        <begin position="172"/>
        <end position="193"/>
    </location>
</feature>
<evidence type="ECO:0000256" key="1">
    <source>
        <dbReference type="ARBA" id="ARBA00004651"/>
    </source>
</evidence>
<keyword evidence="10" id="KW-1185">Reference proteome</keyword>
<dbReference type="Proteomes" id="UP000603708">
    <property type="component" value="Unassembled WGS sequence"/>
</dbReference>
<evidence type="ECO:0000313" key="10">
    <source>
        <dbReference type="Proteomes" id="UP000603708"/>
    </source>
</evidence>
<dbReference type="Pfam" id="PF02653">
    <property type="entry name" value="BPD_transp_2"/>
    <property type="match status" value="1"/>
</dbReference>
<feature type="transmembrane region" description="Helical" evidence="8">
    <location>
        <begin position="226"/>
        <end position="248"/>
    </location>
</feature>
<name>A0A919L0W6_9ACTN</name>
<evidence type="ECO:0000256" key="5">
    <source>
        <dbReference type="ARBA" id="ARBA00022692"/>
    </source>
</evidence>
<keyword evidence="4" id="KW-0997">Cell inner membrane</keyword>
<reference evidence="9" key="2">
    <citation type="submission" date="2020-09" db="EMBL/GenBank/DDBJ databases">
        <authorList>
            <person name="Sun Q."/>
            <person name="Ohkuma M."/>
        </authorList>
    </citation>
    <scope>NUCLEOTIDE SEQUENCE</scope>
    <source>
        <strain evidence="9">JCM 5069</strain>
    </source>
</reference>
<dbReference type="GO" id="GO:0005886">
    <property type="term" value="C:plasma membrane"/>
    <property type="evidence" value="ECO:0007669"/>
    <property type="project" value="UniProtKB-SubCell"/>
</dbReference>
<evidence type="ECO:0000256" key="6">
    <source>
        <dbReference type="ARBA" id="ARBA00022989"/>
    </source>
</evidence>
<sequence>MHDDAPPVERVRRTQSRGSELLYRYTVVIVLVAMTAAFSLLRPSTFFTVGNFTTIANSQAVLLILALALTLPLAVGEFDLSVASGLGFGGILTGYLSGTAHWPLPATIAVVLLIGAVVGLVNGLFVVHVGVNAFIITLGTGTVLTGLTLLVSGGQILSGIPSALGTAMTTTVAGLAVPVWIALALTVLLWYLYEYTPLGRYLTFIGLGPEVARLAGVAVKPLRWGAFVAASVIASGCGILAVGLLGSADPSASGSYLLPAYAGAFLGTTVIKPGRFNAWGTVVALALLVVGVTGLQLLGAASWVEQVFNGAALVLAVTFARLVSRADRV</sequence>
<keyword evidence="3" id="KW-1003">Cell membrane</keyword>
<evidence type="ECO:0000256" key="8">
    <source>
        <dbReference type="SAM" id="Phobius"/>
    </source>
</evidence>
<feature type="transmembrane region" description="Helical" evidence="8">
    <location>
        <begin position="104"/>
        <end position="125"/>
    </location>
</feature>
<evidence type="ECO:0000256" key="2">
    <source>
        <dbReference type="ARBA" id="ARBA00022448"/>
    </source>
</evidence>
<comment type="caution">
    <text evidence="9">The sequence shown here is derived from an EMBL/GenBank/DDBJ whole genome shotgun (WGS) entry which is preliminary data.</text>
</comment>
<evidence type="ECO:0000256" key="4">
    <source>
        <dbReference type="ARBA" id="ARBA00022519"/>
    </source>
</evidence>
<feature type="transmembrane region" description="Helical" evidence="8">
    <location>
        <begin position="61"/>
        <end position="92"/>
    </location>
</feature>
<dbReference type="PANTHER" id="PTHR32196">
    <property type="entry name" value="ABC TRANSPORTER PERMEASE PROTEIN YPHD-RELATED-RELATED"/>
    <property type="match status" value="1"/>
</dbReference>
<feature type="transmembrane region" description="Helical" evidence="8">
    <location>
        <begin position="131"/>
        <end position="151"/>
    </location>
</feature>
<feature type="transmembrane region" description="Helical" evidence="8">
    <location>
        <begin position="307"/>
        <end position="324"/>
    </location>
</feature>
<dbReference type="InterPro" id="IPR001851">
    <property type="entry name" value="ABC_transp_permease"/>
</dbReference>
<protein>
    <submittedName>
        <fullName evidence="9">Ribose ABC transporter permease</fullName>
    </submittedName>
</protein>
<feature type="transmembrane region" description="Helical" evidence="8">
    <location>
        <begin position="21"/>
        <end position="41"/>
    </location>
</feature>
<keyword evidence="5 8" id="KW-0812">Transmembrane</keyword>
<dbReference type="AlphaFoldDB" id="A0A919L0W6"/>
<keyword evidence="6 8" id="KW-1133">Transmembrane helix</keyword>
<dbReference type="PANTHER" id="PTHR32196:SF21">
    <property type="entry name" value="ABC TRANSPORTER PERMEASE PROTEIN YPHD-RELATED"/>
    <property type="match status" value="1"/>
</dbReference>
<dbReference type="EMBL" id="BNCD01000008">
    <property type="protein sequence ID" value="GHH79374.1"/>
    <property type="molecule type" value="Genomic_DNA"/>
</dbReference>
<proteinExistence type="predicted"/>
<dbReference type="GO" id="GO:0022857">
    <property type="term" value="F:transmembrane transporter activity"/>
    <property type="evidence" value="ECO:0007669"/>
    <property type="project" value="InterPro"/>
</dbReference>
<keyword evidence="7 8" id="KW-0472">Membrane</keyword>